<dbReference type="RefSeq" id="WP_006275001.1">
    <property type="nucleotide sequence ID" value="NZ_GL883080.1"/>
</dbReference>
<name>F4QST5_9CAUL</name>
<dbReference type="NCBIfam" id="NF033691">
    <property type="entry name" value="immunity_MafI"/>
    <property type="match status" value="1"/>
</dbReference>
<protein>
    <recommendedName>
        <fullName evidence="3">MafI family immunity protein</fullName>
    </recommendedName>
</protein>
<dbReference type="Proteomes" id="UP000006512">
    <property type="component" value="Unassembled WGS sequence"/>
</dbReference>
<dbReference type="HOGENOM" id="CLU_176028_0_0_5"/>
<proteinExistence type="predicted"/>
<dbReference type="AlphaFoldDB" id="F4QST5"/>
<keyword evidence="2" id="KW-1185">Reference proteome</keyword>
<sequence length="106" mass="12130">MKWEDVKDDPKKRHAFYVFLQQRIAGLTDLFADRLDGERTAQVIDYVQHNENGLALEVLADFLIEDDIPISKIEMADILAIAGIMKLDVDEPRYKFLAKQIRVPGG</sequence>
<reference evidence="2" key="1">
    <citation type="submission" date="2011-03" db="EMBL/GenBank/DDBJ databases">
        <title>Draft genome sequence of Brevundimonas diminuta.</title>
        <authorList>
            <person name="Brown P.J.B."/>
            <person name="Buechlein A."/>
            <person name="Hemmerich C."/>
            <person name="Brun Y.V."/>
        </authorList>
    </citation>
    <scope>NUCLEOTIDE SEQUENCE [LARGE SCALE GENOMIC DNA]</scope>
    <source>
        <strain evidence="2">C19</strain>
    </source>
</reference>
<evidence type="ECO:0008006" key="3">
    <source>
        <dbReference type="Google" id="ProtNLM"/>
    </source>
</evidence>
<accession>F4QST5</accession>
<organism evidence="1 2">
    <name type="scientific">Asticcacaulis biprosthecium C19</name>
    <dbReference type="NCBI Taxonomy" id="715226"/>
    <lineage>
        <taxon>Bacteria</taxon>
        <taxon>Pseudomonadati</taxon>
        <taxon>Pseudomonadota</taxon>
        <taxon>Alphaproteobacteria</taxon>
        <taxon>Caulobacterales</taxon>
        <taxon>Caulobacteraceae</taxon>
        <taxon>Asticcacaulis</taxon>
    </lineage>
</organism>
<dbReference type="STRING" id="715226.ABI_42280"/>
<dbReference type="EMBL" id="GL883080">
    <property type="protein sequence ID" value="EGF89805.1"/>
    <property type="molecule type" value="Genomic_DNA"/>
</dbReference>
<evidence type="ECO:0000313" key="2">
    <source>
        <dbReference type="Proteomes" id="UP000006512"/>
    </source>
</evidence>
<evidence type="ECO:0000313" key="1">
    <source>
        <dbReference type="EMBL" id="EGF89805.1"/>
    </source>
</evidence>
<gene>
    <name evidence="1" type="ORF">ABI_42280</name>
</gene>
<dbReference type="InterPro" id="IPR047880">
    <property type="entry name" value="MafI-like"/>
</dbReference>